<proteinExistence type="predicted"/>
<dbReference type="CDD" id="cd07557">
    <property type="entry name" value="trimeric_dUTPase"/>
    <property type="match status" value="1"/>
</dbReference>
<keyword evidence="6" id="KW-1185">Reference proteome</keyword>
<evidence type="ECO:0000256" key="2">
    <source>
        <dbReference type="ARBA" id="ARBA00023080"/>
    </source>
</evidence>
<dbReference type="InterPro" id="IPR033704">
    <property type="entry name" value="dUTPase_trimeric"/>
</dbReference>
<dbReference type="SUPFAM" id="SSF51294">
    <property type="entry name" value="Hedgehog/intein (Hint) domain"/>
    <property type="match status" value="1"/>
</dbReference>
<dbReference type="PRINTS" id="PR00379">
    <property type="entry name" value="INTEIN"/>
</dbReference>
<dbReference type="InterPro" id="IPR004860">
    <property type="entry name" value="LAGLIDADG_dom"/>
</dbReference>
<dbReference type="AlphaFoldDB" id="A0A2U1FG11"/>
<feature type="domain" description="DOD-type homing endonuclease" evidence="4">
    <location>
        <begin position="284"/>
        <end position="363"/>
    </location>
</feature>
<dbReference type="Pfam" id="PF22769">
    <property type="entry name" value="DCD"/>
    <property type="match status" value="2"/>
</dbReference>
<accession>A0A2U1FG11</accession>
<protein>
    <submittedName>
        <fullName evidence="5">Deoxycytidine triphosphate deaminase</fullName>
    </submittedName>
</protein>
<dbReference type="InterPro" id="IPR003587">
    <property type="entry name" value="Hint_dom_N"/>
</dbReference>
<dbReference type="Proteomes" id="UP000245639">
    <property type="component" value="Unassembled WGS sequence"/>
</dbReference>
<dbReference type="InterPro" id="IPR004042">
    <property type="entry name" value="Intein_endonuc_central"/>
</dbReference>
<dbReference type="PANTHER" id="PTHR42680">
    <property type="entry name" value="DCTP DEAMINASE"/>
    <property type="match status" value="1"/>
</dbReference>
<evidence type="ECO:0000256" key="1">
    <source>
        <dbReference type="ARBA" id="ARBA00022801"/>
    </source>
</evidence>
<gene>
    <name evidence="5" type="ORF">C8D89_104348</name>
</gene>
<dbReference type="PANTHER" id="PTHR42680:SF3">
    <property type="entry name" value="DCTP DEAMINASE"/>
    <property type="match status" value="1"/>
</dbReference>
<dbReference type="SMART" id="SM00306">
    <property type="entry name" value="HintN"/>
    <property type="match status" value="1"/>
</dbReference>
<keyword evidence="1" id="KW-0378">Hydrolase</keyword>
<dbReference type="SUPFAM" id="SSF51283">
    <property type="entry name" value="dUTPase-like"/>
    <property type="match status" value="2"/>
</dbReference>
<dbReference type="PROSITE" id="PS50819">
    <property type="entry name" value="INTEIN_ENDONUCLEASE"/>
    <property type="match status" value="1"/>
</dbReference>
<dbReference type="GO" id="GO:0006229">
    <property type="term" value="P:dUTP biosynthetic process"/>
    <property type="evidence" value="ECO:0007669"/>
    <property type="project" value="InterPro"/>
</dbReference>
<name>A0A2U1FG11_9PSEU</name>
<reference evidence="5 6" key="1">
    <citation type="submission" date="2018-04" db="EMBL/GenBank/DDBJ databases">
        <title>Genomic Encyclopedia of Type Strains, Phase IV (KMG-IV): sequencing the most valuable type-strain genomes for metagenomic binning, comparative biology and taxonomic classification.</title>
        <authorList>
            <person name="Goeker M."/>
        </authorList>
    </citation>
    <scope>NUCLEOTIDE SEQUENCE [LARGE SCALE GENOMIC DNA]</scope>
    <source>
        <strain evidence="5 6">DSM 45771</strain>
    </source>
</reference>
<keyword evidence="2" id="KW-0546">Nucleotide metabolism</keyword>
<dbReference type="InterPro" id="IPR011962">
    <property type="entry name" value="dCTP_deaminase"/>
</dbReference>
<feature type="region of interest" description="Disordered" evidence="3">
    <location>
        <begin position="514"/>
        <end position="534"/>
    </location>
</feature>
<dbReference type="GO" id="GO:0008829">
    <property type="term" value="F:dCTP deaminase activity"/>
    <property type="evidence" value="ECO:0007669"/>
    <property type="project" value="InterPro"/>
</dbReference>
<dbReference type="Gene3D" id="2.70.40.10">
    <property type="match status" value="2"/>
</dbReference>
<dbReference type="GO" id="GO:0004519">
    <property type="term" value="F:endonuclease activity"/>
    <property type="evidence" value="ECO:0007669"/>
    <property type="project" value="InterPro"/>
</dbReference>
<dbReference type="NCBIfam" id="TIGR02274">
    <property type="entry name" value="dCTP_deam"/>
    <property type="match status" value="1"/>
</dbReference>
<evidence type="ECO:0000259" key="4">
    <source>
        <dbReference type="PROSITE" id="PS50819"/>
    </source>
</evidence>
<evidence type="ECO:0000313" key="6">
    <source>
        <dbReference type="Proteomes" id="UP000245639"/>
    </source>
</evidence>
<dbReference type="Pfam" id="PF14528">
    <property type="entry name" value="LAGLIDADG_3"/>
    <property type="match status" value="1"/>
</dbReference>
<dbReference type="InterPro" id="IPR006142">
    <property type="entry name" value="INTEIN"/>
</dbReference>
<dbReference type="GO" id="GO:0016539">
    <property type="term" value="P:intein-mediated protein splicing"/>
    <property type="evidence" value="ECO:0007669"/>
    <property type="project" value="InterPro"/>
</dbReference>
<dbReference type="GO" id="GO:0015949">
    <property type="term" value="P:nucleobase-containing small molecule interconversion"/>
    <property type="evidence" value="ECO:0007669"/>
    <property type="project" value="TreeGrafter"/>
</dbReference>
<dbReference type="SUPFAM" id="SSF55608">
    <property type="entry name" value="Homing endonucleases"/>
    <property type="match status" value="1"/>
</dbReference>
<sequence>MLLSDRDIRAEIAAGRVGLDPFDATLLQPSSVDLRLDRHFRTFNNHAYTHIDPALQQDELTRPVEPPGPDEAFVLHPGEFVLGSTYEVISLPDDIAGRLEGKALAVDTPVPTPTGWTTMGDVRVGDEVFGLDGRPVRVIATTEVMLGRPCYDVRFSDGEVVTADAAHRWRTTTKPARKRQHPATVSTTEEIAASLRWHDEVNHHVELANAVHCPEADLPIDPYVLGVWLGDGTSSTAEVTCGPGDEQMLDEIRAAGHDVGKASGRYAYRVGGLCRGRVGRTRDAGGRYSADGSLSSALRALGVLGNKHIPVAYLRGSIGQRLALLQGLMDSDGYVDVAGRCEFVNMREDLSNGVAELAASLGLRPRQRKKRANFRGVEHGLAHQVKFTPWFEVFRLERKVARLKTPDRRRHLHRGIADVQATGSRPVRCIQVAAADGMFLVGRTFIPTHNSSLGRLGLLTHSTAGFIDPGFSGHVTLELSNVANLPIRLWPGMKVGQLCLFRLSSPAEHPYGSPVYGSRYQDQRGPTPSRSFVNFRRGLSEDGR</sequence>
<dbReference type="EMBL" id="QEKW01000004">
    <property type="protein sequence ID" value="PVZ11133.1"/>
    <property type="molecule type" value="Genomic_DNA"/>
</dbReference>
<dbReference type="Gene3D" id="3.10.28.10">
    <property type="entry name" value="Homing endonucleases"/>
    <property type="match status" value="1"/>
</dbReference>
<evidence type="ECO:0000313" key="5">
    <source>
        <dbReference type="EMBL" id="PVZ11133.1"/>
    </source>
</evidence>
<organism evidence="5 6">
    <name type="scientific">Actinomycetospora cinnamomea</name>
    <dbReference type="NCBI Taxonomy" id="663609"/>
    <lineage>
        <taxon>Bacteria</taxon>
        <taxon>Bacillati</taxon>
        <taxon>Actinomycetota</taxon>
        <taxon>Actinomycetes</taxon>
        <taxon>Pseudonocardiales</taxon>
        <taxon>Pseudonocardiaceae</taxon>
        <taxon>Actinomycetospora</taxon>
    </lineage>
</organism>
<dbReference type="InterPro" id="IPR027434">
    <property type="entry name" value="Homing_endonucl"/>
</dbReference>
<evidence type="ECO:0000256" key="3">
    <source>
        <dbReference type="SAM" id="MobiDB-lite"/>
    </source>
</evidence>
<comment type="caution">
    <text evidence="5">The sequence shown here is derived from an EMBL/GenBank/DDBJ whole genome shotgun (WGS) entry which is preliminary data.</text>
</comment>
<dbReference type="InterPro" id="IPR036844">
    <property type="entry name" value="Hint_dom_sf"/>
</dbReference>
<dbReference type="InterPro" id="IPR036157">
    <property type="entry name" value="dUTPase-like_sf"/>
</dbReference>